<dbReference type="InterPro" id="IPR012349">
    <property type="entry name" value="Split_barrel_FMN-bd"/>
</dbReference>
<organism evidence="1">
    <name type="scientific">marine metagenome</name>
    <dbReference type="NCBI Taxonomy" id="408172"/>
    <lineage>
        <taxon>unclassified sequences</taxon>
        <taxon>metagenomes</taxon>
        <taxon>ecological metagenomes</taxon>
    </lineage>
</organism>
<accession>A0A382PSS0</accession>
<dbReference type="PANTHER" id="PTHR35802:SF1">
    <property type="entry name" value="PROTEASE SYNTHASE AND SPORULATION PROTEIN PAI 2"/>
    <property type="match status" value="1"/>
</dbReference>
<sequence length="151" mass="16848">MYIPRWNKIEDRDTIRQFVGDVGFASLVTPSDSGLKVTHLPLLYVDSPGDGVISGHMAKGNDHWKVFDGEQESVVIFQGPNAYVSPEWYETRPAVPTWNYGVVHMRGAVTMIDNADWLIQHVDDLGDFHEAGIGDGSKEASYEEIRTKLLG</sequence>
<dbReference type="AlphaFoldDB" id="A0A382PSS0"/>
<dbReference type="InterPro" id="IPR007396">
    <property type="entry name" value="TR_PAI2-type"/>
</dbReference>
<evidence type="ECO:0000313" key="1">
    <source>
        <dbReference type="EMBL" id="SVC75917.1"/>
    </source>
</evidence>
<reference evidence="1" key="1">
    <citation type="submission" date="2018-05" db="EMBL/GenBank/DDBJ databases">
        <authorList>
            <person name="Lanie J.A."/>
            <person name="Ng W.-L."/>
            <person name="Kazmierczak K.M."/>
            <person name="Andrzejewski T.M."/>
            <person name="Davidsen T.M."/>
            <person name="Wayne K.J."/>
            <person name="Tettelin H."/>
            <person name="Glass J.I."/>
            <person name="Rusch D."/>
            <person name="Podicherti R."/>
            <person name="Tsui H.-C.T."/>
            <person name="Winkler M.E."/>
        </authorList>
    </citation>
    <scope>NUCLEOTIDE SEQUENCE</scope>
</reference>
<dbReference type="PANTHER" id="PTHR35802">
    <property type="entry name" value="PROTEASE SYNTHASE AND SPORULATION PROTEIN PAI 2"/>
    <property type="match status" value="1"/>
</dbReference>
<protein>
    <recommendedName>
        <fullName evidence="2">Transcriptional regulator</fullName>
    </recommendedName>
</protein>
<gene>
    <name evidence="1" type="ORF">METZ01_LOCUS328771</name>
</gene>
<evidence type="ECO:0008006" key="2">
    <source>
        <dbReference type="Google" id="ProtNLM"/>
    </source>
</evidence>
<dbReference type="SUPFAM" id="SSF50475">
    <property type="entry name" value="FMN-binding split barrel"/>
    <property type="match status" value="1"/>
</dbReference>
<feature type="non-terminal residue" evidence="1">
    <location>
        <position position="151"/>
    </location>
</feature>
<name>A0A382PSS0_9ZZZZ</name>
<dbReference type="Gene3D" id="2.30.110.10">
    <property type="entry name" value="Electron Transport, Fmn-binding Protein, Chain A"/>
    <property type="match status" value="1"/>
</dbReference>
<dbReference type="EMBL" id="UINC01109235">
    <property type="protein sequence ID" value="SVC75917.1"/>
    <property type="molecule type" value="Genomic_DNA"/>
</dbReference>
<dbReference type="Pfam" id="PF04299">
    <property type="entry name" value="FMN_bind_2"/>
    <property type="match status" value="1"/>
</dbReference>
<proteinExistence type="predicted"/>